<dbReference type="Proteomes" id="UP001275315">
    <property type="component" value="Unassembled WGS sequence"/>
</dbReference>
<dbReference type="InterPro" id="IPR000653">
    <property type="entry name" value="DegT/StrS_aminotransferase"/>
</dbReference>
<organism evidence="4 5">
    <name type="scientific">Paracerasibacillus soli</name>
    <dbReference type="NCBI Taxonomy" id="480284"/>
    <lineage>
        <taxon>Bacteria</taxon>
        <taxon>Bacillati</taxon>
        <taxon>Bacillota</taxon>
        <taxon>Bacilli</taxon>
        <taxon>Bacillales</taxon>
        <taxon>Bacillaceae</taxon>
        <taxon>Paracerasibacillus</taxon>
    </lineage>
</organism>
<evidence type="ECO:0000313" key="4">
    <source>
        <dbReference type="EMBL" id="MDY0410354.1"/>
    </source>
</evidence>
<accession>A0ABU5CWY8</accession>
<keyword evidence="4" id="KW-0808">Transferase</keyword>
<dbReference type="Gene3D" id="3.40.640.10">
    <property type="entry name" value="Type I PLP-dependent aspartate aminotransferase-like (Major domain)"/>
    <property type="match status" value="1"/>
</dbReference>
<dbReference type="CDD" id="cd00616">
    <property type="entry name" value="AHBA_syn"/>
    <property type="match status" value="1"/>
</dbReference>
<dbReference type="InterPro" id="IPR015421">
    <property type="entry name" value="PyrdxlP-dep_Trfase_major"/>
</dbReference>
<name>A0ABU5CWY8_9BACI</name>
<comment type="similarity">
    <text evidence="2 3">Belongs to the DegT/DnrJ/EryC1 family.</text>
</comment>
<comment type="caution">
    <text evidence="4">The sequence shown here is derived from an EMBL/GenBank/DDBJ whole genome shotgun (WGS) entry which is preliminary data.</text>
</comment>
<reference evidence="4 5" key="1">
    <citation type="submission" date="2023-10" db="EMBL/GenBank/DDBJ databases">
        <title>Virgibacillus soli CC-YMP-6 genome.</title>
        <authorList>
            <person name="Miliotis G."/>
            <person name="Sengupta P."/>
            <person name="Hameed A."/>
            <person name="Chuvochina M."/>
            <person name="Mcdonagh F."/>
            <person name="Simpson A.C."/>
            <person name="Singh N.K."/>
            <person name="Rekha P.D."/>
            <person name="Raman K."/>
            <person name="Hugenholtz P."/>
            <person name="Venkateswaran K."/>
        </authorList>
    </citation>
    <scope>NUCLEOTIDE SEQUENCE [LARGE SCALE GENOMIC DNA]</scope>
    <source>
        <strain evidence="4 5">CC-YMP-6</strain>
    </source>
</reference>
<evidence type="ECO:0000313" key="5">
    <source>
        <dbReference type="Proteomes" id="UP001275315"/>
    </source>
</evidence>
<keyword evidence="1 3" id="KW-0663">Pyridoxal phosphate</keyword>
<dbReference type="EC" id="2.6.1.-" evidence="4"/>
<dbReference type="GO" id="GO:0008483">
    <property type="term" value="F:transaminase activity"/>
    <property type="evidence" value="ECO:0007669"/>
    <property type="project" value="UniProtKB-KW"/>
</dbReference>
<dbReference type="Gene3D" id="3.90.1150.10">
    <property type="entry name" value="Aspartate Aminotransferase, domain 1"/>
    <property type="match status" value="1"/>
</dbReference>
<evidence type="ECO:0000256" key="2">
    <source>
        <dbReference type="ARBA" id="ARBA00037999"/>
    </source>
</evidence>
<dbReference type="RefSeq" id="WP_320381231.1">
    <property type="nucleotide sequence ID" value="NZ_JAWDIQ010000003.1"/>
</dbReference>
<dbReference type="SUPFAM" id="SSF53383">
    <property type="entry name" value="PLP-dependent transferases"/>
    <property type="match status" value="1"/>
</dbReference>
<dbReference type="PANTHER" id="PTHR30244">
    <property type="entry name" value="TRANSAMINASE"/>
    <property type="match status" value="1"/>
</dbReference>
<keyword evidence="5" id="KW-1185">Reference proteome</keyword>
<evidence type="ECO:0000256" key="3">
    <source>
        <dbReference type="RuleBase" id="RU004508"/>
    </source>
</evidence>
<dbReference type="Pfam" id="PF01041">
    <property type="entry name" value="DegT_DnrJ_EryC1"/>
    <property type="match status" value="1"/>
</dbReference>
<dbReference type="InterPro" id="IPR015422">
    <property type="entry name" value="PyrdxlP-dep_Trfase_small"/>
</dbReference>
<keyword evidence="4" id="KW-0032">Aminotransferase</keyword>
<dbReference type="InterPro" id="IPR015424">
    <property type="entry name" value="PyrdxlP-dep_Trfase"/>
</dbReference>
<protein>
    <submittedName>
        <fullName evidence="4">DegT/DnrJ/EryC1/StrS family aminotransferase</fullName>
        <ecNumber evidence="4">2.6.1.-</ecNumber>
    </submittedName>
</protein>
<evidence type="ECO:0000256" key="1">
    <source>
        <dbReference type="ARBA" id="ARBA00022898"/>
    </source>
</evidence>
<dbReference type="EMBL" id="JAWDIQ010000003">
    <property type="protein sequence ID" value="MDY0410354.1"/>
    <property type="molecule type" value="Genomic_DNA"/>
</dbReference>
<proteinExistence type="inferred from homology"/>
<gene>
    <name evidence="4" type="ORF">RWD45_19630</name>
</gene>
<sequence>MIQISNPKRQFQQLENEILAKMKEVLQSGSYILGSYVTEVEKKIAKKIGVSEAIGVANGTDALVLTLEALGIGKGDEVITTPFTFFATAEAIANVGAKPVFSDIDETCNLDPLRIAEKITPRTKAIMPVHLFGQPANMMEINRLAKKYNLFVIEDACQAFGASYHDKKVGSLGDAACFSFFPTKNLSVMGDGGMVTTSNKKLAAKIRSLRAHGSTKKYYHDTIGYNSRLDEIHAVTLLTCLQHIDNWNEERRRLARRYNEKLRHLSYIKLPQIADSGDHVYHLFSIQVKHRAQLMEFMRKQSIQTGIYYPQPLHLQKVFHHLDYKTGDFPVAEKMSERLLAIPIYPHMTKAEQDHVITSLEKFAVMP</sequence>
<dbReference type="PIRSF" id="PIRSF000390">
    <property type="entry name" value="PLP_StrS"/>
    <property type="match status" value="1"/>
</dbReference>
<dbReference type="PANTHER" id="PTHR30244:SF36">
    <property type="entry name" value="3-OXO-GLUCOSE-6-PHOSPHATE:GLUTAMATE AMINOTRANSFERASE"/>
    <property type="match status" value="1"/>
</dbReference>